<dbReference type="AlphaFoldDB" id="I4BKF1"/>
<dbReference type="Proteomes" id="UP000006057">
    <property type="component" value="Chromosome"/>
</dbReference>
<keyword evidence="2" id="KW-1185">Reference proteome</keyword>
<evidence type="ECO:0008006" key="3">
    <source>
        <dbReference type="Google" id="ProtNLM"/>
    </source>
</evidence>
<evidence type="ECO:0000313" key="2">
    <source>
        <dbReference type="Proteomes" id="UP000006057"/>
    </source>
</evidence>
<proteinExistence type="predicted"/>
<dbReference type="PATRIC" id="fig|710421.3.peg.3000"/>
<gene>
    <name evidence="1" type="ordered locus">Mycch_3006</name>
</gene>
<sequence precursor="true">MVNAAWVPGDESGLLFPAHPAALSDAGFTFLRRAFRCSGVLDADNDVVAIDRFEEVPGGSTGRKAALSVRYAWPQPSLPTELFVKFSRDFDDPVRDRGRTQMQSEVTFALLSRAQGFPIAVPSAQFADYHAASGTGILISERIPFGHNGIERHYPKCLDYQMPAPIEHYRVLVTALARLAGTHRAGRLPARLVDRFPVDLRGASVGEPAVRTPEQVARRVDRLAEFARAHPGLFPADVRSGEFLARLGAEAPALIAHEPGIWRHLAGAGDHIALCHWNANVDNAWFWRAPDGGLRCGLMDWGCVSQMNVAMAIWGALSAAESSLWEAHLDELLQLFCAEVRTAGGPALPEPELRRALVLYAALMGVTWLLDVPAVIRARVPGTGATTTRFDAPIRDDEGIRAPLQMLVNVLKLWHTENVGAALQAIG</sequence>
<dbReference type="eggNOG" id="ENOG5033SZA">
    <property type="taxonomic scope" value="Bacteria"/>
</dbReference>
<dbReference type="InterPro" id="IPR011009">
    <property type="entry name" value="Kinase-like_dom_sf"/>
</dbReference>
<accession>I4BKF1</accession>
<protein>
    <recommendedName>
        <fullName evidence="3">Phosphotransferase enzyme family protein</fullName>
    </recommendedName>
</protein>
<dbReference type="STRING" id="710421.Mycch_3006"/>
<dbReference type="HOGENOM" id="CLU_660263_0_0_11"/>
<organism evidence="1 2">
    <name type="scientific">Mycolicibacterium chubuense (strain NBB4)</name>
    <name type="common">Mycobacterium chubuense</name>
    <dbReference type="NCBI Taxonomy" id="710421"/>
    <lineage>
        <taxon>Bacteria</taxon>
        <taxon>Bacillati</taxon>
        <taxon>Actinomycetota</taxon>
        <taxon>Actinomycetes</taxon>
        <taxon>Mycobacteriales</taxon>
        <taxon>Mycobacteriaceae</taxon>
        <taxon>Mycolicibacterium</taxon>
    </lineage>
</organism>
<dbReference type="SUPFAM" id="SSF56112">
    <property type="entry name" value="Protein kinase-like (PK-like)"/>
    <property type="match status" value="1"/>
</dbReference>
<evidence type="ECO:0000313" key="1">
    <source>
        <dbReference type="EMBL" id="AFM17758.1"/>
    </source>
</evidence>
<dbReference type="KEGG" id="mcb:Mycch_3006"/>
<name>I4BKF1_MYCCN</name>
<reference evidence="1 2" key="1">
    <citation type="submission" date="2012-06" db="EMBL/GenBank/DDBJ databases">
        <title>Complete sequence of chromosome of Mycobacterium chubuense NBB4.</title>
        <authorList>
            <consortium name="US DOE Joint Genome Institute"/>
            <person name="Lucas S."/>
            <person name="Han J."/>
            <person name="Lapidus A."/>
            <person name="Cheng J.-F."/>
            <person name="Goodwin L."/>
            <person name="Pitluck S."/>
            <person name="Peters L."/>
            <person name="Mikhailova N."/>
            <person name="Teshima H."/>
            <person name="Detter J.C."/>
            <person name="Han C."/>
            <person name="Tapia R."/>
            <person name="Land M."/>
            <person name="Hauser L."/>
            <person name="Kyrpides N."/>
            <person name="Ivanova N."/>
            <person name="Pagani I."/>
            <person name="Mattes T."/>
            <person name="Holmes A."/>
            <person name="Rutledge P."/>
            <person name="Paulsen I."/>
            <person name="Coleman N."/>
            <person name="Woyke T."/>
        </authorList>
    </citation>
    <scope>NUCLEOTIDE SEQUENCE [LARGE SCALE GENOMIC DNA]</scope>
    <source>
        <strain evidence="1 2">NBB4</strain>
    </source>
</reference>
<dbReference type="EMBL" id="CP003053">
    <property type="protein sequence ID" value="AFM17758.1"/>
    <property type="molecule type" value="Genomic_DNA"/>
</dbReference>